<evidence type="ECO:0000313" key="4">
    <source>
        <dbReference type="Proteomes" id="UP000291084"/>
    </source>
</evidence>
<dbReference type="Pfam" id="PF11955">
    <property type="entry name" value="PORR"/>
    <property type="match status" value="1"/>
</dbReference>
<dbReference type="Proteomes" id="UP000291084">
    <property type="component" value="Chromosome 7"/>
</dbReference>
<feature type="region of interest" description="Disordered" evidence="1">
    <location>
        <begin position="410"/>
        <end position="429"/>
    </location>
</feature>
<dbReference type="InterPro" id="IPR045040">
    <property type="entry name" value="PORR_fam"/>
</dbReference>
<evidence type="ECO:0000256" key="1">
    <source>
        <dbReference type="SAM" id="MobiDB-lite"/>
    </source>
</evidence>
<protein>
    <recommendedName>
        <fullName evidence="2">PORR domain-containing protein</fullName>
    </recommendedName>
</protein>
<accession>A0A0S3SKI0</accession>
<evidence type="ECO:0000259" key="2">
    <source>
        <dbReference type="Pfam" id="PF11955"/>
    </source>
</evidence>
<sequence>MALCLPLSFSNPKPVASLSSSFVHGGTKPSSFSINEKLKTGNRLQNVSVSISCSSIKLVHDRALDKHVVMKYRVRFVQKLKTLLLSKSKHYIPVHILCKCRSYLGLPKPRSILSMIHRYPSIFELFNMSWPPKPLNATKLHPKLCVRLTPAAAAVAAEELAFQSSISNMLAAKLQKLLMLSSRRKLLLSKLVHFAPHLGLPPNFRSRLCNDHPEKFRTVDTPYGRALELVSWDVNLAKCLPPRASRDPGFIVDRPLKFKQLRLRKGLNLKRRHQDFLLRFEEMPEVCPYRNPAEAFSKESLEAEKRSCAVVREILAMTIEKRTLIDHLTHFRKDFGFPNKLRGMIIRHPELFYVSLKGQRHSVFLVEGFGEKGDLLEKEEILSIQDKWMDLARESKRMRRERRKSRFRKDIGSLNEADQNNSDSDDDYDDNIGIDNFENVYDDGFENIFEELDFEAEDDDDDQGDKIFSQSNYGEFWTAEPFPIQHGLDEPQMQPWCCCS</sequence>
<name>A0A0S3SKI0_PHAAN</name>
<proteinExistence type="predicted"/>
<evidence type="ECO:0000313" key="3">
    <source>
        <dbReference type="EMBL" id="BAT93317.1"/>
    </source>
</evidence>
<organism evidence="3 4">
    <name type="scientific">Vigna angularis var. angularis</name>
    <dbReference type="NCBI Taxonomy" id="157739"/>
    <lineage>
        <taxon>Eukaryota</taxon>
        <taxon>Viridiplantae</taxon>
        <taxon>Streptophyta</taxon>
        <taxon>Embryophyta</taxon>
        <taxon>Tracheophyta</taxon>
        <taxon>Spermatophyta</taxon>
        <taxon>Magnoliopsida</taxon>
        <taxon>eudicotyledons</taxon>
        <taxon>Gunneridae</taxon>
        <taxon>Pentapetalae</taxon>
        <taxon>rosids</taxon>
        <taxon>fabids</taxon>
        <taxon>Fabales</taxon>
        <taxon>Fabaceae</taxon>
        <taxon>Papilionoideae</taxon>
        <taxon>50 kb inversion clade</taxon>
        <taxon>NPAAA clade</taxon>
        <taxon>indigoferoid/millettioid clade</taxon>
        <taxon>Phaseoleae</taxon>
        <taxon>Vigna</taxon>
    </lineage>
</organism>
<dbReference type="AlphaFoldDB" id="A0A0S3SKI0"/>
<dbReference type="PANTHER" id="PTHR31476">
    <property type="entry name" value="PROTEIN WHAT'S THIS FACTOR 1 HOMOLOG, CHLOROPLASTIC"/>
    <property type="match status" value="1"/>
</dbReference>
<reference evidence="3 4" key="1">
    <citation type="journal article" date="2015" name="Sci. Rep.">
        <title>The power of single molecule real-time sequencing technology in the de novo assembly of a eukaryotic genome.</title>
        <authorList>
            <person name="Sakai H."/>
            <person name="Naito K."/>
            <person name="Ogiso-Tanaka E."/>
            <person name="Takahashi Y."/>
            <person name="Iseki K."/>
            <person name="Muto C."/>
            <person name="Satou K."/>
            <person name="Teruya K."/>
            <person name="Shiroma A."/>
            <person name="Shimoji M."/>
            <person name="Hirano T."/>
            <person name="Itoh T."/>
            <person name="Kaga A."/>
            <person name="Tomooka N."/>
        </authorList>
    </citation>
    <scope>NUCLEOTIDE SEQUENCE [LARGE SCALE GENOMIC DNA]</scope>
    <source>
        <strain evidence="4">cv. Shumari</strain>
    </source>
</reference>
<dbReference type="PANTHER" id="PTHR31476:SF2">
    <property type="entry name" value="UBIQUITIN CARBOXYL-TERMINAL HYDROLASE FAMILY PROTEIN"/>
    <property type="match status" value="1"/>
</dbReference>
<dbReference type="EMBL" id="AP015040">
    <property type="protein sequence ID" value="BAT93317.1"/>
    <property type="molecule type" value="Genomic_DNA"/>
</dbReference>
<keyword evidence="4" id="KW-1185">Reference proteome</keyword>
<dbReference type="OrthoDB" id="689415at2759"/>
<dbReference type="InterPro" id="IPR021099">
    <property type="entry name" value="PORR_domain"/>
</dbReference>
<gene>
    <name evidence="3" type="primary">Vigan.07G226200</name>
    <name evidence="3" type="ORF">VIGAN_07226200</name>
</gene>
<dbReference type="GO" id="GO:0003723">
    <property type="term" value="F:RNA binding"/>
    <property type="evidence" value="ECO:0007669"/>
    <property type="project" value="InterPro"/>
</dbReference>
<feature type="domain" description="PORR" evidence="2">
    <location>
        <begin position="60"/>
        <end position="396"/>
    </location>
</feature>